<proteinExistence type="predicted"/>
<dbReference type="Proteomes" id="UP000754710">
    <property type="component" value="Unassembled WGS sequence"/>
</dbReference>
<dbReference type="EMBL" id="JAIEZQ010000002">
    <property type="protein sequence ID" value="MBY9076005.1"/>
    <property type="molecule type" value="Genomic_DNA"/>
</dbReference>
<protein>
    <submittedName>
        <fullName evidence="1">Acetamidase/formamidase family protein</fullName>
    </submittedName>
</protein>
<gene>
    <name evidence="1" type="ORF">K1X13_14315</name>
</gene>
<evidence type="ECO:0000313" key="2">
    <source>
        <dbReference type="Proteomes" id="UP000754710"/>
    </source>
</evidence>
<reference evidence="1 2" key="1">
    <citation type="submission" date="2021-08" db="EMBL/GenBank/DDBJ databases">
        <title>Nocardioides bacterium WL0053 sp. nov., isolated from the sediment.</title>
        <authorList>
            <person name="Wang L."/>
            <person name="Zhang D."/>
            <person name="Zhang A."/>
        </authorList>
    </citation>
    <scope>NUCLEOTIDE SEQUENCE [LARGE SCALE GENOMIC DNA]</scope>
    <source>
        <strain evidence="1 2">WL0053</strain>
    </source>
</reference>
<evidence type="ECO:0000313" key="1">
    <source>
        <dbReference type="EMBL" id="MBY9076005.1"/>
    </source>
</evidence>
<dbReference type="Gene3D" id="2.60.120.580">
    <property type="entry name" value="Acetamidase/Formamidase-like domains"/>
    <property type="match status" value="1"/>
</dbReference>
<dbReference type="PANTHER" id="PTHR31891">
    <property type="entry name" value="FORMAMIDASE C869.04-RELATED"/>
    <property type="match status" value="1"/>
</dbReference>
<dbReference type="Pfam" id="PF03069">
    <property type="entry name" value="FmdA_AmdA"/>
    <property type="match status" value="1"/>
</dbReference>
<sequence>MTVELTHDLAQDHVLVDRYTDIVGPSNEMLGPVKDGGHIEYITVPGCWGPMITPSIRSGHEVTLPVRVDGAKVGDAVALYIETLEQTSRATTSGTHVGVEDRFISDPFVANICPTCRDDGRHFLYPDTYLDGIGESAVKCATCHSEVIPFHMIEGYTMVFDDPKGIGVTVAPGRAEELARDARAMVALTEHSTQHPIVALGRADLVGTMTRCRISAGNLGSIPAIDLPSSHNCGDFGAFLVGAEHEFAVTEEQLEMRTDVHMDVDSVRQGSVVIVPVKVDGAGIYAGDVHAMIGDGEVAVHTTDIGARLVVRVDVIKGLELDGPLLLPPVEDLPFLARPFTADEVARGQALAAANATSLEGPMLPVQVLGSGPFLNAAVDNAVARAAKLFEMTVDEVKNRSTISGAVDIGRLPGFVQLSLLVPRERLERLGIDHLAEAQYGEPAGW</sequence>
<organism evidence="1 2">
    <name type="scientific">Nocardioides jiangsuensis</name>
    <dbReference type="NCBI Taxonomy" id="2866161"/>
    <lineage>
        <taxon>Bacteria</taxon>
        <taxon>Bacillati</taxon>
        <taxon>Actinomycetota</taxon>
        <taxon>Actinomycetes</taxon>
        <taxon>Propionibacteriales</taxon>
        <taxon>Nocardioidaceae</taxon>
        <taxon>Nocardioides</taxon>
    </lineage>
</organism>
<dbReference type="InterPro" id="IPR004304">
    <property type="entry name" value="FmdA_AmdA"/>
</dbReference>
<dbReference type="PANTHER" id="PTHR31891:SF1">
    <property type="entry name" value="FORMAMIDASE C869.04-RELATED"/>
    <property type="match status" value="1"/>
</dbReference>
<accession>A0ABS7RLS9</accession>
<keyword evidence="2" id="KW-1185">Reference proteome</keyword>
<name>A0ABS7RLS9_9ACTN</name>
<dbReference type="SUPFAM" id="SSF141130">
    <property type="entry name" value="Acetamidase/Formamidase-like"/>
    <property type="match status" value="1"/>
</dbReference>
<comment type="caution">
    <text evidence="1">The sequence shown here is derived from an EMBL/GenBank/DDBJ whole genome shotgun (WGS) entry which is preliminary data.</text>
</comment>
<dbReference type="RefSeq" id="WP_221025692.1">
    <property type="nucleotide sequence ID" value="NZ_JAIEZQ010000002.1"/>
</dbReference>